<reference evidence="2 3" key="1">
    <citation type="journal article" date="2005" name="Nucleic Acids Res.">
        <title>Genomic blueprint of Hahella chejuensis, a marine microbe producing an algicidal agent.</title>
        <authorList>
            <person name="Jeong H."/>
            <person name="Yim J.H."/>
            <person name="Lee C."/>
            <person name="Choi S.-H."/>
            <person name="Park Y.K."/>
            <person name="Yoon S.H."/>
            <person name="Hur C.-G."/>
            <person name="Kang H.-Y."/>
            <person name="Kim D."/>
            <person name="Lee H.H."/>
            <person name="Park K.H."/>
            <person name="Park S.-H."/>
            <person name="Park H.-S."/>
            <person name="Lee H.K."/>
            <person name="Oh T.K."/>
            <person name="Kim J.F."/>
        </authorList>
    </citation>
    <scope>NUCLEOTIDE SEQUENCE [LARGE SCALE GENOMIC DNA]</scope>
    <source>
        <strain evidence="2 3">KCTC 2396</strain>
    </source>
</reference>
<accession>Q2SNB1</accession>
<dbReference type="AlphaFoldDB" id="Q2SNB1"/>
<gene>
    <name evidence="2" type="ordered locus">HCH_00976</name>
</gene>
<dbReference type="HOGENOM" id="CLU_3310637_0_0_6"/>
<evidence type="ECO:0000313" key="2">
    <source>
        <dbReference type="EMBL" id="ABC27863.1"/>
    </source>
</evidence>
<feature type="region of interest" description="Disordered" evidence="1">
    <location>
        <begin position="1"/>
        <end position="20"/>
    </location>
</feature>
<name>Q2SNB1_HAHCH</name>
<organism evidence="2 3">
    <name type="scientific">Hahella chejuensis (strain KCTC 2396)</name>
    <dbReference type="NCBI Taxonomy" id="349521"/>
    <lineage>
        <taxon>Bacteria</taxon>
        <taxon>Pseudomonadati</taxon>
        <taxon>Pseudomonadota</taxon>
        <taxon>Gammaproteobacteria</taxon>
        <taxon>Oceanospirillales</taxon>
        <taxon>Hahellaceae</taxon>
        <taxon>Hahella</taxon>
    </lineage>
</organism>
<dbReference type="Proteomes" id="UP000000238">
    <property type="component" value="Chromosome"/>
</dbReference>
<feature type="compositionally biased region" description="Basic and acidic residues" evidence="1">
    <location>
        <begin position="8"/>
        <end position="18"/>
    </location>
</feature>
<dbReference type="EMBL" id="CP000155">
    <property type="protein sequence ID" value="ABC27863.1"/>
    <property type="molecule type" value="Genomic_DNA"/>
</dbReference>
<evidence type="ECO:0000256" key="1">
    <source>
        <dbReference type="SAM" id="MobiDB-lite"/>
    </source>
</evidence>
<evidence type="ECO:0000313" key="3">
    <source>
        <dbReference type="Proteomes" id="UP000000238"/>
    </source>
</evidence>
<keyword evidence="3" id="KW-1185">Reference proteome</keyword>
<sequence>MEPAASMRGDDMKEERPRLHGSYPKINAFSFAFSELPGS</sequence>
<proteinExistence type="predicted"/>
<dbReference type="KEGG" id="hch:HCH_00976"/>
<dbReference type="STRING" id="349521.HCH_00976"/>
<protein>
    <submittedName>
        <fullName evidence="2">Uncharacterized protein</fullName>
    </submittedName>
</protein>